<accession>A0A0P1ANC8</accession>
<dbReference type="AlphaFoldDB" id="A0A0P1ANC8"/>
<evidence type="ECO:0000313" key="3">
    <source>
        <dbReference type="Proteomes" id="UP000054928"/>
    </source>
</evidence>
<dbReference type="Proteomes" id="UP000054928">
    <property type="component" value="Unassembled WGS sequence"/>
</dbReference>
<dbReference type="RefSeq" id="XP_024578869.1">
    <property type="nucleotide sequence ID" value="XM_024728387.1"/>
</dbReference>
<evidence type="ECO:0000256" key="1">
    <source>
        <dbReference type="SAM" id="Phobius"/>
    </source>
</evidence>
<keyword evidence="1" id="KW-1133">Transmembrane helix</keyword>
<keyword evidence="1" id="KW-0812">Transmembrane</keyword>
<proteinExistence type="predicted"/>
<evidence type="ECO:0000313" key="2">
    <source>
        <dbReference type="EMBL" id="CEG42500.1"/>
    </source>
</evidence>
<protein>
    <submittedName>
        <fullName evidence="2">Uncharacterized protein</fullName>
    </submittedName>
</protein>
<organism evidence="2 3">
    <name type="scientific">Plasmopara halstedii</name>
    <name type="common">Downy mildew of sunflower</name>
    <dbReference type="NCBI Taxonomy" id="4781"/>
    <lineage>
        <taxon>Eukaryota</taxon>
        <taxon>Sar</taxon>
        <taxon>Stramenopiles</taxon>
        <taxon>Oomycota</taxon>
        <taxon>Peronosporomycetes</taxon>
        <taxon>Peronosporales</taxon>
        <taxon>Peronosporaceae</taxon>
        <taxon>Plasmopara</taxon>
    </lineage>
</organism>
<keyword evidence="3" id="KW-1185">Reference proteome</keyword>
<feature type="transmembrane region" description="Helical" evidence="1">
    <location>
        <begin position="40"/>
        <end position="60"/>
    </location>
</feature>
<dbReference type="EMBL" id="CCYD01000645">
    <property type="protein sequence ID" value="CEG42500.1"/>
    <property type="molecule type" value="Genomic_DNA"/>
</dbReference>
<sequence length="68" mass="7837">MTPNENRGTGPGFWLSARGNAPWQRLIDPWTKRTYIRIKFGVMLLILRVVVCIDLTLSSLSQQAYWSI</sequence>
<name>A0A0P1ANC8_PLAHL</name>
<reference evidence="3" key="1">
    <citation type="submission" date="2014-09" db="EMBL/GenBank/DDBJ databases">
        <authorList>
            <person name="Sharma Rahul"/>
            <person name="Thines Marco"/>
        </authorList>
    </citation>
    <scope>NUCLEOTIDE SEQUENCE [LARGE SCALE GENOMIC DNA]</scope>
</reference>
<keyword evidence="1" id="KW-0472">Membrane</keyword>
<dbReference type="GeneID" id="36407824"/>